<dbReference type="Gene3D" id="3.60.10.10">
    <property type="entry name" value="Endonuclease/exonuclease/phosphatase"/>
    <property type="match status" value="1"/>
</dbReference>
<comment type="caution">
    <text evidence="1">The sequence shown here is derived from an EMBL/GenBank/DDBJ whole genome shotgun (WGS) entry which is preliminary data.</text>
</comment>
<proteinExistence type="predicted"/>
<protein>
    <recommendedName>
        <fullName evidence="3">Endonuclease/exonuclease/phosphatase domain-containing protein</fullName>
    </recommendedName>
</protein>
<dbReference type="GO" id="GO:0007508">
    <property type="term" value="P:larval heart development"/>
    <property type="evidence" value="ECO:0007669"/>
    <property type="project" value="TreeGrafter"/>
</dbReference>
<dbReference type="GO" id="GO:0031012">
    <property type="term" value="C:extracellular matrix"/>
    <property type="evidence" value="ECO:0007669"/>
    <property type="project" value="TreeGrafter"/>
</dbReference>
<dbReference type="AlphaFoldDB" id="A0A7J7KGF6"/>
<dbReference type="GO" id="GO:0061343">
    <property type="term" value="P:cell adhesion involved in heart morphogenesis"/>
    <property type="evidence" value="ECO:0007669"/>
    <property type="project" value="TreeGrafter"/>
</dbReference>
<dbReference type="EMBL" id="VXIV02000588">
    <property type="protein sequence ID" value="KAF6037325.1"/>
    <property type="molecule type" value="Genomic_DNA"/>
</dbReference>
<dbReference type="SUPFAM" id="SSF56219">
    <property type="entry name" value="DNase I-like"/>
    <property type="match status" value="1"/>
</dbReference>
<sequence length="279" mass="31627">MFSVPKPFDVVCITESFLYDNEVHNFPINDYVFIGKQRQSKGGGVGAYVRSSAVAEVKESRALFAGSESLHLELKGGLFGCFGSGLHLTIIYRQPSADIGAFLSDLEQYISSSNFPHHVILGDINIDTLKSDPVSTSYLNILSCSHFINSIQIPTRYNSCLDHINVNFYDKFLTSGTITTSIADHLPTFIKIENLTNYFNITKSTNIRNYKKINEELFLKDLSKVDWNSEIYAKKDVNSRYDSFFKIFMDLCNKHAPLVKFSTNCPRKLKTNKRPSEVR</sequence>
<dbReference type="PANTHER" id="PTHR33395">
    <property type="entry name" value="TRANSCRIPTASE, PUTATIVE-RELATED-RELATED"/>
    <property type="match status" value="1"/>
</dbReference>
<dbReference type="InterPro" id="IPR036691">
    <property type="entry name" value="Endo/exonu/phosph_ase_sf"/>
</dbReference>
<accession>A0A7J7KGF6</accession>
<dbReference type="Proteomes" id="UP000593567">
    <property type="component" value="Unassembled WGS sequence"/>
</dbReference>
<keyword evidence="2" id="KW-1185">Reference proteome</keyword>
<name>A0A7J7KGF6_BUGNE</name>
<organism evidence="1 2">
    <name type="scientific">Bugula neritina</name>
    <name type="common">Brown bryozoan</name>
    <name type="synonym">Sertularia neritina</name>
    <dbReference type="NCBI Taxonomy" id="10212"/>
    <lineage>
        <taxon>Eukaryota</taxon>
        <taxon>Metazoa</taxon>
        <taxon>Spiralia</taxon>
        <taxon>Lophotrochozoa</taxon>
        <taxon>Bryozoa</taxon>
        <taxon>Gymnolaemata</taxon>
        <taxon>Cheilostomatida</taxon>
        <taxon>Flustrina</taxon>
        <taxon>Buguloidea</taxon>
        <taxon>Bugulidae</taxon>
        <taxon>Bugula</taxon>
    </lineage>
</organism>
<dbReference type="OrthoDB" id="6152624at2759"/>
<evidence type="ECO:0008006" key="3">
    <source>
        <dbReference type="Google" id="ProtNLM"/>
    </source>
</evidence>
<reference evidence="1" key="1">
    <citation type="submission" date="2020-06" db="EMBL/GenBank/DDBJ databases">
        <title>Draft genome of Bugula neritina, a colonial animal packing powerful symbionts and potential medicines.</title>
        <authorList>
            <person name="Rayko M."/>
        </authorList>
    </citation>
    <scope>NUCLEOTIDE SEQUENCE [LARGE SCALE GENOMIC DNA]</scope>
    <source>
        <strain evidence="1">Kwan_BN1</strain>
    </source>
</reference>
<evidence type="ECO:0000313" key="1">
    <source>
        <dbReference type="EMBL" id="KAF6037325.1"/>
    </source>
</evidence>
<dbReference type="PANTHER" id="PTHR33395:SF22">
    <property type="entry name" value="REVERSE TRANSCRIPTASE DOMAIN-CONTAINING PROTEIN"/>
    <property type="match status" value="1"/>
</dbReference>
<gene>
    <name evidence="1" type="ORF">EB796_004358</name>
</gene>
<evidence type="ECO:0000313" key="2">
    <source>
        <dbReference type="Proteomes" id="UP000593567"/>
    </source>
</evidence>